<dbReference type="Proteomes" id="UP000824091">
    <property type="component" value="Unassembled WGS sequence"/>
</dbReference>
<reference evidence="1" key="2">
    <citation type="journal article" date="2021" name="PeerJ">
        <title>Extensive microbial diversity within the chicken gut microbiome revealed by metagenomics and culture.</title>
        <authorList>
            <person name="Gilroy R."/>
            <person name="Ravi A."/>
            <person name="Getino M."/>
            <person name="Pursley I."/>
            <person name="Horton D.L."/>
            <person name="Alikhan N.F."/>
            <person name="Baker D."/>
            <person name="Gharbi K."/>
            <person name="Hall N."/>
            <person name="Watson M."/>
            <person name="Adriaenssens E.M."/>
            <person name="Foster-Nyarko E."/>
            <person name="Jarju S."/>
            <person name="Secka A."/>
            <person name="Antonio M."/>
            <person name="Oren A."/>
            <person name="Chaudhuri R.R."/>
            <person name="La Ragione R."/>
            <person name="Hildebrand F."/>
            <person name="Pallen M.J."/>
        </authorList>
    </citation>
    <scope>NUCLEOTIDE SEQUENCE</scope>
    <source>
        <strain evidence="1">11300</strain>
    </source>
</reference>
<proteinExistence type="predicted"/>
<sequence>MQIVKERGKMENNISGQIRRILDREMELLSLEKHEYRKLRHLGCLIIRRRQYGIIFTEKNNGREKGITSDKARIILLGRKRYLKKSIPRREKVCKMLQDAIKEIENAESPPLDFPWDIKELKNARFSRKAFRWLSEETQTNPMAPEMLKYATDSGIRVRSKSEKIIADMLTSRGLPFKYEVPLELPGRRIYPDFVIMRQNGRMVIWEHFGLMGDEKYAVKAMEKLTAYLEAGLSIHDDLICTFEKDIEMPGILENIIDTYLIQ</sequence>
<protein>
    <submittedName>
        <fullName evidence="1">Uncharacterized protein</fullName>
    </submittedName>
</protein>
<gene>
    <name evidence="1" type="ORF">IAD16_05205</name>
</gene>
<reference evidence="1" key="1">
    <citation type="submission" date="2020-10" db="EMBL/GenBank/DDBJ databases">
        <authorList>
            <person name="Gilroy R."/>
        </authorList>
    </citation>
    <scope>NUCLEOTIDE SEQUENCE</scope>
    <source>
        <strain evidence="1">11300</strain>
    </source>
</reference>
<accession>A0A9D1L8E2</accession>
<dbReference type="EMBL" id="DVMO01000078">
    <property type="protein sequence ID" value="HIU27756.1"/>
    <property type="molecule type" value="Genomic_DNA"/>
</dbReference>
<evidence type="ECO:0000313" key="1">
    <source>
        <dbReference type="EMBL" id="HIU27756.1"/>
    </source>
</evidence>
<dbReference type="AlphaFoldDB" id="A0A9D1L8E2"/>
<organism evidence="1 2">
    <name type="scientific">Candidatus Fimisoma avicola</name>
    <dbReference type="NCBI Taxonomy" id="2840826"/>
    <lineage>
        <taxon>Bacteria</taxon>
        <taxon>Bacillati</taxon>
        <taxon>Bacillota</taxon>
        <taxon>Clostridia</taxon>
        <taxon>Eubacteriales</taxon>
        <taxon>Candidatus Fimisoma</taxon>
    </lineage>
</organism>
<name>A0A9D1L8E2_9FIRM</name>
<evidence type="ECO:0000313" key="2">
    <source>
        <dbReference type="Proteomes" id="UP000824091"/>
    </source>
</evidence>
<comment type="caution">
    <text evidence="1">The sequence shown here is derived from an EMBL/GenBank/DDBJ whole genome shotgun (WGS) entry which is preliminary data.</text>
</comment>